<sequence>MEQGDDYCDTYIGLTGTRCGNAASYYSTQIGFGIPPINSIIVVGLLYLIFEKTAGSKIEKNVA</sequence>
<keyword evidence="1" id="KW-0472">Membrane</keyword>
<gene>
    <name evidence="2" type="ORF">QGM71_07580</name>
</gene>
<dbReference type="RefSeq" id="WP_327606912.1">
    <property type="nucleotide sequence ID" value="NZ_JARZFX010000002.1"/>
</dbReference>
<dbReference type="Proteomes" id="UP001335737">
    <property type="component" value="Unassembled WGS sequence"/>
</dbReference>
<comment type="caution">
    <text evidence="2">The sequence shown here is derived from an EMBL/GenBank/DDBJ whole genome shotgun (WGS) entry which is preliminary data.</text>
</comment>
<organism evidence="2 3">
    <name type="scientific">Virgibacillus tibetensis</name>
    <dbReference type="NCBI Taxonomy" id="3042313"/>
    <lineage>
        <taxon>Bacteria</taxon>
        <taxon>Bacillati</taxon>
        <taxon>Bacillota</taxon>
        <taxon>Bacilli</taxon>
        <taxon>Bacillales</taxon>
        <taxon>Bacillaceae</taxon>
        <taxon>Virgibacillus</taxon>
    </lineage>
</organism>
<keyword evidence="1" id="KW-0812">Transmembrane</keyword>
<proteinExistence type="predicted"/>
<keyword evidence="1" id="KW-1133">Transmembrane helix</keyword>
<feature type="transmembrane region" description="Helical" evidence="1">
    <location>
        <begin position="30"/>
        <end position="50"/>
    </location>
</feature>
<protein>
    <submittedName>
        <fullName evidence="2">Uncharacterized protein</fullName>
    </submittedName>
</protein>
<evidence type="ECO:0000313" key="2">
    <source>
        <dbReference type="EMBL" id="MEC5423357.1"/>
    </source>
</evidence>
<reference evidence="2 3" key="1">
    <citation type="journal article" date="2024" name="Int. J. Syst. Evol. Microbiol.">
        <title>Virgibacillus tibetensis sp. nov., isolated from salt lake on the Tibetan Plateau of China.</title>
        <authorList>
            <person name="Phurbu D."/>
            <person name="Liu Z.-X."/>
            <person name="Wang R."/>
            <person name="Zheng Y.-Y."/>
            <person name="Liu H.-C."/>
            <person name="Zhou Y.-G."/>
            <person name="Yu Y.-J."/>
            <person name="Li A.-H."/>
        </authorList>
    </citation>
    <scope>NUCLEOTIDE SEQUENCE [LARGE SCALE GENOMIC DNA]</scope>
    <source>
        <strain evidence="2 3">C22-A2</strain>
    </source>
</reference>
<keyword evidence="3" id="KW-1185">Reference proteome</keyword>
<evidence type="ECO:0000256" key="1">
    <source>
        <dbReference type="SAM" id="Phobius"/>
    </source>
</evidence>
<accession>A0ABU6KDE2</accession>
<name>A0ABU6KDE2_9BACI</name>
<evidence type="ECO:0000313" key="3">
    <source>
        <dbReference type="Proteomes" id="UP001335737"/>
    </source>
</evidence>
<dbReference type="EMBL" id="JARZFX010000002">
    <property type="protein sequence ID" value="MEC5423357.1"/>
    <property type="molecule type" value="Genomic_DNA"/>
</dbReference>